<dbReference type="EMBL" id="JAGKQM010001910">
    <property type="protein sequence ID" value="KAH0850852.1"/>
    <property type="molecule type" value="Genomic_DNA"/>
</dbReference>
<comment type="caution">
    <text evidence="1">The sequence shown here is derived from an EMBL/GenBank/DDBJ whole genome shotgun (WGS) entry which is preliminary data.</text>
</comment>
<reference evidence="1 2" key="1">
    <citation type="submission" date="2021-05" db="EMBL/GenBank/DDBJ databases">
        <title>Genome Assembly of Synthetic Allotetraploid Brassica napus Reveals Homoeologous Exchanges between Subgenomes.</title>
        <authorList>
            <person name="Davis J.T."/>
        </authorList>
    </citation>
    <scope>NUCLEOTIDE SEQUENCE [LARGE SCALE GENOMIC DNA]</scope>
    <source>
        <strain evidence="2">cv. Da-Ae</strain>
        <tissue evidence="1">Seedling</tissue>
    </source>
</reference>
<keyword evidence="2" id="KW-1185">Reference proteome</keyword>
<evidence type="ECO:0000313" key="1">
    <source>
        <dbReference type="EMBL" id="KAH0850852.1"/>
    </source>
</evidence>
<dbReference type="InterPro" id="IPR012337">
    <property type="entry name" value="RNaseH-like_sf"/>
</dbReference>
<feature type="non-terminal residue" evidence="1">
    <location>
        <position position="1"/>
    </location>
</feature>
<sequence length="291" mass="32961">LYICMPYENTSQGSINMAPTIKTIGEYKTHQDYFVDFFGDNLLVTQPRHPPSSGDGSETSSTVTVARVLLTSRRWSRRPVDTVMQDVRKLEITRHQLEIGELLDVRKYVADQQGRSLRGRMYGAEGVKLDRKISKSDWSVDYLSKEQLVQVSVDAYVSFKLGVDARLWQISKTNQMAPTIRTLAKYKFESHSNKSTPSDIDDGSEMSSSVPSFTLLSPIIVGVGVNWAPHWYFSAPPCHYRPVDTLQLCGNIVSHHPALTVIKRVPDIIPVREMDERHDVPTHNWRVSKDG</sequence>
<name>A0ABQ7X4K6_BRANA</name>
<dbReference type="SUPFAM" id="SSF53098">
    <property type="entry name" value="Ribonuclease H-like"/>
    <property type="match status" value="1"/>
</dbReference>
<dbReference type="Proteomes" id="UP000824890">
    <property type="component" value="Unassembled WGS sequence"/>
</dbReference>
<gene>
    <name evidence="1" type="ORF">HID58_095192</name>
</gene>
<evidence type="ECO:0000313" key="2">
    <source>
        <dbReference type="Proteomes" id="UP000824890"/>
    </source>
</evidence>
<organism evidence="1 2">
    <name type="scientific">Brassica napus</name>
    <name type="common">Rape</name>
    <dbReference type="NCBI Taxonomy" id="3708"/>
    <lineage>
        <taxon>Eukaryota</taxon>
        <taxon>Viridiplantae</taxon>
        <taxon>Streptophyta</taxon>
        <taxon>Embryophyta</taxon>
        <taxon>Tracheophyta</taxon>
        <taxon>Spermatophyta</taxon>
        <taxon>Magnoliopsida</taxon>
        <taxon>eudicotyledons</taxon>
        <taxon>Gunneridae</taxon>
        <taxon>Pentapetalae</taxon>
        <taxon>rosids</taxon>
        <taxon>malvids</taxon>
        <taxon>Brassicales</taxon>
        <taxon>Brassicaceae</taxon>
        <taxon>Brassiceae</taxon>
        <taxon>Brassica</taxon>
    </lineage>
</organism>
<accession>A0ABQ7X4K6</accession>
<protein>
    <submittedName>
        <fullName evidence="1">Uncharacterized protein</fullName>
    </submittedName>
</protein>
<proteinExistence type="predicted"/>